<dbReference type="AlphaFoldDB" id="A0A1S8D940"/>
<dbReference type="Pfam" id="PF13419">
    <property type="entry name" value="HAD_2"/>
    <property type="match status" value="1"/>
</dbReference>
<dbReference type="SFLD" id="SFLDG01129">
    <property type="entry name" value="C1.5:_HAD__Beta-PGM__Phosphata"/>
    <property type="match status" value="1"/>
</dbReference>
<dbReference type="STRING" id="207340.APZ41_006135"/>
<dbReference type="Proteomes" id="UP000054844">
    <property type="component" value="Unassembled WGS sequence"/>
</dbReference>
<dbReference type="OrthoDB" id="9793014at2"/>
<dbReference type="Gene3D" id="3.40.50.1000">
    <property type="entry name" value="HAD superfamily/HAD-like"/>
    <property type="match status" value="1"/>
</dbReference>
<dbReference type="PANTHER" id="PTHR43434:SF13">
    <property type="entry name" value="PHOSPHOGLYCOLATE PHOSPHATASE"/>
    <property type="match status" value="1"/>
</dbReference>
<proteinExistence type="predicted"/>
<sequence length="224" mass="23983">MADAPPAPPYALAAFDFDGTLADSFPWFAGVLNGVADRYGFRRTRPGEAEGLRGLEVGAILDHLGVARWKLPFIARHMRRLAARDAAALPLFPGMDECLRRLSAGGLVLAMVSSNAEATIRRVLGPDLSACIAHWQCGAALSGKPRKLRAVLRRSGTVPQRAILIGDEIRDIRAARAMGMAAGAVGWGYNNPRALREAGPARIFAAPDDIAAFLLPRHAAARQE</sequence>
<protein>
    <submittedName>
        <fullName evidence="1">HAD family hydrolase</fullName>
    </submittedName>
</protein>
<dbReference type="RefSeq" id="WP_058390567.1">
    <property type="nucleotide sequence ID" value="NZ_LLWF02000012.1"/>
</dbReference>
<dbReference type="GO" id="GO:0005829">
    <property type="term" value="C:cytosol"/>
    <property type="evidence" value="ECO:0007669"/>
    <property type="project" value="TreeGrafter"/>
</dbReference>
<dbReference type="InterPro" id="IPR050155">
    <property type="entry name" value="HAD-like_hydrolase_sf"/>
</dbReference>
<dbReference type="SFLD" id="SFLDS00003">
    <property type="entry name" value="Haloacid_Dehalogenase"/>
    <property type="match status" value="1"/>
</dbReference>
<dbReference type="Gene3D" id="1.10.150.240">
    <property type="entry name" value="Putative phosphatase, domain 2"/>
    <property type="match status" value="1"/>
</dbReference>
<accession>A0A1S8D940</accession>
<evidence type="ECO:0000313" key="2">
    <source>
        <dbReference type="Proteomes" id="UP000054844"/>
    </source>
</evidence>
<dbReference type="InterPro" id="IPR023198">
    <property type="entry name" value="PGP-like_dom2"/>
</dbReference>
<dbReference type="PANTHER" id="PTHR43434">
    <property type="entry name" value="PHOSPHOGLYCOLATE PHOSPHATASE"/>
    <property type="match status" value="1"/>
</dbReference>
<comment type="caution">
    <text evidence="1">The sequence shown here is derived from an EMBL/GenBank/DDBJ whole genome shotgun (WGS) entry which is preliminary data.</text>
</comment>
<dbReference type="GO" id="GO:0008967">
    <property type="term" value="F:phosphoglycolate phosphatase activity"/>
    <property type="evidence" value="ECO:0007669"/>
    <property type="project" value="TreeGrafter"/>
</dbReference>
<dbReference type="EMBL" id="LLWF02000012">
    <property type="protein sequence ID" value="ONH84130.1"/>
    <property type="molecule type" value="Genomic_DNA"/>
</dbReference>
<name>A0A1S8D940_9PROT</name>
<keyword evidence="1" id="KW-0378">Hydrolase</keyword>
<organism evidence="1 2">
    <name type="scientific">Roseomonas mucosa</name>
    <dbReference type="NCBI Taxonomy" id="207340"/>
    <lineage>
        <taxon>Bacteria</taxon>
        <taxon>Pseudomonadati</taxon>
        <taxon>Pseudomonadota</taxon>
        <taxon>Alphaproteobacteria</taxon>
        <taxon>Acetobacterales</taxon>
        <taxon>Roseomonadaceae</taxon>
        <taxon>Roseomonas</taxon>
    </lineage>
</organism>
<dbReference type="GO" id="GO:0006281">
    <property type="term" value="P:DNA repair"/>
    <property type="evidence" value="ECO:0007669"/>
    <property type="project" value="TreeGrafter"/>
</dbReference>
<dbReference type="InterPro" id="IPR036412">
    <property type="entry name" value="HAD-like_sf"/>
</dbReference>
<dbReference type="SUPFAM" id="SSF56784">
    <property type="entry name" value="HAD-like"/>
    <property type="match status" value="1"/>
</dbReference>
<evidence type="ECO:0000313" key="1">
    <source>
        <dbReference type="EMBL" id="ONH84130.1"/>
    </source>
</evidence>
<reference evidence="1" key="1">
    <citation type="submission" date="2016-12" db="EMBL/GenBank/DDBJ databases">
        <title>Draft genome sequence of Roseomonas mucosa strain AU37, isolated from a peripheral intravenous catheter.</title>
        <authorList>
            <person name="Choudhury M.A."/>
            <person name="Sidjabat H.E."/>
            <person name="Wailan A.M."/>
            <person name="Zhang L."/>
            <person name="Marsh N.M."/>
            <person name="Rickard C.M."/>
            <person name="Davies M."/>
            <person name="Mcmillan D.J."/>
        </authorList>
    </citation>
    <scope>NUCLEOTIDE SEQUENCE [LARGE SCALE GENOMIC DNA]</scope>
    <source>
        <strain evidence="1">AU37</strain>
    </source>
</reference>
<keyword evidence="2" id="KW-1185">Reference proteome</keyword>
<dbReference type="InterPro" id="IPR023214">
    <property type="entry name" value="HAD_sf"/>
</dbReference>
<gene>
    <name evidence="1" type="ORF">APZ41_006135</name>
</gene>
<dbReference type="InterPro" id="IPR041492">
    <property type="entry name" value="HAD_2"/>
</dbReference>